<dbReference type="Pfam" id="PF00899">
    <property type="entry name" value="ThiF"/>
    <property type="match status" value="1"/>
</dbReference>
<accession>A0A9W9Z843</accession>
<keyword evidence="10" id="KW-0436">Ligase</keyword>
<proteinExistence type="inferred from homology"/>
<dbReference type="EMBL" id="MU826395">
    <property type="protein sequence ID" value="KAJ7376610.1"/>
    <property type="molecule type" value="Genomic_DNA"/>
</dbReference>
<comment type="similarity">
    <text evidence="3">Belongs to the ubiquitin-activating E1 family.</text>
</comment>
<sequence length="197" mass="21839">MENTADIKIDDSLYSRQRYMLGDGAMIKMAQSKVFLSGLSGLGIEIAKNVVLAGIKSITLHDTKIASYQDLGSQFFLREDDIRDKKNRAEASASRLAELNPYVNIQTSTSSISDGNLEFLTHYQCVILTEAPLSLQHGVDTFCRSQKPPIKFISAGVQGVFSWAFCDFGPEFEVLDSTGEEQKNVLFGTSLRQILAW</sequence>
<feature type="domain" description="THIF-type NAD/FAD binding fold" evidence="9">
    <location>
        <begin position="14"/>
        <end position="160"/>
    </location>
</feature>
<evidence type="ECO:0000256" key="8">
    <source>
        <dbReference type="ARBA" id="ARBA00044354"/>
    </source>
</evidence>
<gene>
    <name evidence="10" type="primary">UBA6_4</name>
    <name evidence="10" type="ORF">OS493_033771</name>
</gene>
<organism evidence="10 11">
    <name type="scientific">Desmophyllum pertusum</name>
    <dbReference type="NCBI Taxonomy" id="174260"/>
    <lineage>
        <taxon>Eukaryota</taxon>
        <taxon>Metazoa</taxon>
        <taxon>Cnidaria</taxon>
        <taxon>Anthozoa</taxon>
        <taxon>Hexacorallia</taxon>
        <taxon>Scleractinia</taxon>
        <taxon>Caryophylliina</taxon>
        <taxon>Caryophylliidae</taxon>
        <taxon>Desmophyllum</taxon>
    </lineage>
</organism>
<dbReference type="AlphaFoldDB" id="A0A9W9Z843"/>
<name>A0A9W9Z843_9CNID</name>
<dbReference type="Gene3D" id="3.40.50.720">
    <property type="entry name" value="NAD(P)-binding Rossmann-like Domain"/>
    <property type="match status" value="1"/>
</dbReference>
<dbReference type="Proteomes" id="UP001163046">
    <property type="component" value="Unassembled WGS sequence"/>
</dbReference>
<dbReference type="InterPro" id="IPR000011">
    <property type="entry name" value="UBQ/SUMO-activ_enz_E1-like"/>
</dbReference>
<dbReference type="PANTHER" id="PTHR10953">
    <property type="entry name" value="UBIQUITIN-ACTIVATING ENZYME E1"/>
    <property type="match status" value="1"/>
</dbReference>
<evidence type="ECO:0000256" key="7">
    <source>
        <dbReference type="ARBA" id="ARBA00044187"/>
    </source>
</evidence>
<dbReference type="GO" id="GO:0004839">
    <property type="term" value="F:ubiquitin activating enzyme activity"/>
    <property type="evidence" value="ECO:0007669"/>
    <property type="project" value="UniProtKB-EC"/>
</dbReference>
<protein>
    <recommendedName>
        <fullName evidence="7">SUMO-activating enzyme subunit 1</fullName>
    </recommendedName>
    <alternativeName>
        <fullName evidence="8">Ubiquitin-like 1-activating enzyme E1A</fullName>
    </alternativeName>
</protein>
<dbReference type="OrthoDB" id="10252231at2759"/>
<dbReference type="InterPro" id="IPR035985">
    <property type="entry name" value="Ubiquitin-activating_enz"/>
</dbReference>
<dbReference type="GO" id="GO:0019948">
    <property type="term" value="F:SUMO activating enzyme activity"/>
    <property type="evidence" value="ECO:0007669"/>
    <property type="project" value="TreeGrafter"/>
</dbReference>
<evidence type="ECO:0000256" key="3">
    <source>
        <dbReference type="ARBA" id="ARBA00005673"/>
    </source>
</evidence>
<dbReference type="GO" id="GO:0031510">
    <property type="term" value="C:SUMO activating enzyme complex"/>
    <property type="evidence" value="ECO:0007669"/>
    <property type="project" value="TreeGrafter"/>
</dbReference>
<dbReference type="GO" id="GO:0016925">
    <property type="term" value="P:protein sumoylation"/>
    <property type="evidence" value="ECO:0007669"/>
    <property type="project" value="TreeGrafter"/>
</dbReference>
<evidence type="ECO:0000256" key="4">
    <source>
        <dbReference type="ARBA" id="ARBA00022786"/>
    </source>
</evidence>
<dbReference type="PANTHER" id="PTHR10953:SF162">
    <property type="entry name" value="SUMO-ACTIVATING ENZYME SUBUNIT 1"/>
    <property type="match status" value="1"/>
</dbReference>
<comment type="caution">
    <text evidence="10">The sequence shown here is derived from an EMBL/GenBank/DDBJ whole genome shotgun (WGS) entry which is preliminary data.</text>
</comment>
<keyword evidence="5" id="KW-0539">Nucleus</keyword>
<comment type="subcellular location">
    <subcellularLocation>
        <location evidence="1">Nucleus</location>
    </subcellularLocation>
</comment>
<keyword evidence="11" id="KW-1185">Reference proteome</keyword>
<evidence type="ECO:0000313" key="11">
    <source>
        <dbReference type="Proteomes" id="UP001163046"/>
    </source>
</evidence>
<dbReference type="InterPro" id="IPR000594">
    <property type="entry name" value="ThiF_NAD_FAD-bd"/>
</dbReference>
<keyword evidence="4" id="KW-0833">Ubl conjugation pathway</keyword>
<evidence type="ECO:0000256" key="2">
    <source>
        <dbReference type="ARBA" id="ARBA00004718"/>
    </source>
</evidence>
<evidence type="ECO:0000256" key="5">
    <source>
        <dbReference type="ARBA" id="ARBA00023242"/>
    </source>
</evidence>
<dbReference type="PRINTS" id="PR01849">
    <property type="entry name" value="UBIQUITINACT"/>
</dbReference>
<dbReference type="InterPro" id="IPR045886">
    <property type="entry name" value="ThiF/MoeB/HesA"/>
</dbReference>
<comment type="pathway">
    <text evidence="2">Protein modification; protein sumoylation.</text>
</comment>
<comment type="subunit">
    <text evidence="6">Heterodimer of SAE1 and UBA2/SAE2. The heterodimer corresponds to the two domains that are encoded on a single polypeptide chain in ubiquitin-activating enzyme E1. Interacts with UBE2I.</text>
</comment>
<evidence type="ECO:0000256" key="1">
    <source>
        <dbReference type="ARBA" id="ARBA00004123"/>
    </source>
</evidence>
<evidence type="ECO:0000259" key="9">
    <source>
        <dbReference type="Pfam" id="PF00899"/>
    </source>
</evidence>
<evidence type="ECO:0000313" key="10">
    <source>
        <dbReference type="EMBL" id="KAJ7376610.1"/>
    </source>
</evidence>
<dbReference type="GO" id="GO:0005737">
    <property type="term" value="C:cytoplasm"/>
    <property type="evidence" value="ECO:0007669"/>
    <property type="project" value="TreeGrafter"/>
</dbReference>
<evidence type="ECO:0000256" key="6">
    <source>
        <dbReference type="ARBA" id="ARBA00026003"/>
    </source>
</evidence>
<dbReference type="SUPFAM" id="SSF69572">
    <property type="entry name" value="Activating enzymes of the ubiquitin-like proteins"/>
    <property type="match status" value="1"/>
</dbReference>
<reference evidence="10" key="1">
    <citation type="submission" date="2023-01" db="EMBL/GenBank/DDBJ databases">
        <title>Genome assembly of the deep-sea coral Lophelia pertusa.</title>
        <authorList>
            <person name="Herrera S."/>
            <person name="Cordes E."/>
        </authorList>
    </citation>
    <scope>NUCLEOTIDE SEQUENCE</scope>
    <source>
        <strain evidence="10">USNM1676648</strain>
        <tissue evidence="10">Polyp</tissue>
    </source>
</reference>